<organism evidence="2">
    <name type="scientific">freshwater metagenome</name>
    <dbReference type="NCBI Taxonomy" id="449393"/>
    <lineage>
        <taxon>unclassified sequences</taxon>
        <taxon>metagenomes</taxon>
        <taxon>ecological metagenomes</taxon>
    </lineage>
</organism>
<dbReference type="EMBL" id="CAETWZ010000094">
    <property type="protein sequence ID" value="CAB4368161.1"/>
    <property type="molecule type" value="Genomic_DNA"/>
</dbReference>
<dbReference type="Gene3D" id="1.10.30.50">
    <property type="match status" value="1"/>
</dbReference>
<name>A0A6J6AH97_9ZZZZ</name>
<dbReference type="InterPro" id="IPR003870">
    <property type="entry name" value="DUF222"/>
</dbReference>
<accession>A0A6J6AH97</accession>
<evidence type="ECO:0000313" key="2">
    <source>
        <dbReference type="EMBL" id="CAB4368161.1"/>
    </source>
</evidence>
<dbReference type="Pfam" id="PF02720">
    <property type="entry name" value="DUF222"/>
    <property type="match status" value="1"/>
</dbReference>
<protein>
    <submittedName>
        <fullName evidence="2">Unannotated protein</fullName>
    </submittedName>
</protein>
<feature type="domain" description="HNH nuclease" evidence="1">
    <location>
        <begin position="324"/>
        <end position="376"/>
    </location>
</feature>
<sequence length="418" mass="45581">MSVVICAKTVCPIVEKIDSLTVDHLTAESVRHALEGLAHVTSWVESQKLVLTRRLQELASSSPSVIPTQVIATACGITRSEAKRGVTRVSTLALVPQLETALTAGHVSIAHVDAVTHAMSHLSDSEKQKVATQGNWMNMVASHTTPDNFARAVRRAVQQVHSDSGLTQLEQQRRRTFLRHWVDRDSGMVCMRGEFDPESGLQIVGRLQNAVDRLFHEGTVNGESRSPDQLRALSLCALVIDTNTDSAAPIASAYGRADVSVIIDLKTLQSGVHKHSLVHTGTDIDVPIETIRRIACEAKIIPIVLGNDGVVLDVGRSSRLATRHQRRALESMHSTCAMPHCHIPVSQCQPHHIAFWNLGGATDMANLIPLCTEHHRCAHEGGWKLSLNATTRELTVREPGSARIRTSIPESVRVRSSG</sequence>
<dbReference type="CDD" id="cd00085">
    <property type="entry name" value="HNHc"/>
    <property type="match status" value="1"/>
</dbReference>
<proteinExistence type="predicted"/>
<evidence type="ECO:0000259" key="1">
    <source>
        <dbReference type="SMART" id="SM00507"/>
    </source>
</evidence>
<reference evidence="2" key="1">
    <citation type="submission" date="2020-05" db="EMBL/GenBank/DDBJ databases">
        <authorList>
            <person name="Chiriac C."/>
            <person name="Salcher M."/>
            <person name="Ghai R."/>
            <person name="Kavagutti S V."/>
        </authorList>
    </citation>
    <scope>NUCLEOTIDE SEQUENCE</scope>
</reference>
<gene>
    <name evidence="2" type="ORF">UFOPK4179_00958</name>
</gene>
<dbReference type="AlphaFoldDB" id="A0A6J6AH97"/>
<dbReference type="InterPro" id="IPR003615">
    <property type="entry name" value="HNH_nuc"/>
</dbReference>
<dbReference type="SMART" id="SM00507">
    <property type="entry name" value="HNHc"/>
    <property type="match status" value="1"/>
</dbReference>